<dbReference type="KEGG" id="cic:CICLE_v10013913mg"/>
<proteinExistence type="predicted"/>
<dbReference type="AlphaFoldDB" id="V4T213"/>
<dbReference type="Proteomes" id="UP000030687">
    <property type="component" value="Unassembled WGS sequence"/>
</dbReference>
<dbReference type="InParanoid" id="V4T213"/>
<dbReference type="EMBL" id="KI536861">
    <property type="protein sequence ID" value="ESR43576.1"/>
    <property type="molecule type" value="Genomic_DNA"/>
</dbReference>
<evidence type="ECO:0000313" key="1">
    <source>
        <dbReference type="EMBL" id="ESR43576.1"/>
    </source>
</evidence>
<organism evidence="1 2">
    <name type="scientific">Citrus clementina</name>
    <name type="common">Clementine</name>
    <name type="synonym">Citrus deliciosa x Citrus sinensis</name>
    <dbReference type="NCBI Taxonomy" id="85681"/>
    <lineage>
        <taxon>Eukaryota</taxon>
        <taxon>Viridiplantae</taxon>
        <taxon>Streptophyta</taxon>
        <taxon>Embryophyta</taxon>
        <taxon>Tracheophyta</taxon>
        <taxon>Spermatophyta</taxon>
        <taxon>Magnoliopsida</taxon>
        <taxon>eudicotyledons</taxon>
        <taxon>Gunneridae</taxon>
        <taxon>Pentapetalae</taxon>
        <taxon>rosids</taxon>
        <taxon>malvids</taxon>
        <taxon>Sapindales</taxon>
        <taxon>Rutaceae</taxon>
        <taxon>Aurantioideae</taxon>
        <taxon>Citrus</taxon>
    </lineage>
</organism>
<dbReference type="Gramene" id="ESR43576">
    <property type="protein sequence ID" value="ESR43576"/>
    <property type="gene ID" value="CICLE_v10013913mg"/>
</dbReference>
<sequence>MFFVSAQYLTTQVFLLFTLNCVDSLLINVGGMSCITPQCGNWLMMVVRRSVLLSRASLFYFLVPEIAVP</sequence>
<name>V4T213_CITCL</name>
<evidence type="ECO:0000313" key="2">
    <source>
        <dbReference type="Proteomes" id="UP000030687"/>
    </source>
</evidence>
<gene>
    <name evidence="1" type="ORF">CICLE_v10013913mg</name>
</gene>
<keyword evidence="2" id="KW-1185">Reference proteome</keyword>
<accession>V4T213</accession>
<reference evidence="1 2" key="1">
    <citation type="submission" date="2013-10" db="EMBL/GenBank/DDBJ databases">
        <authorList>
            <consortium name="International Citrus Genome Consortium"/>
            <person name="Jenkins J."/>
            <person name="Schmutz J."/>
            <person name="Prochnik S."/>
            <person name="Rokhsar D."/>
            <person name="Gmitter F."/>
            <person name="Ollitrault P."/>
            <person name="Machado M."/>
            <person name="Talon M."/>
            <person name="Wincker P."/>
            <person name="Jaillon O."/>
            <person name="Morgante M."/>
        </authorList>
    </citation>
    <scope>NUCLEOTIDE SEQUENCE</scope>
    <source>
        <strain evidence="2">cv. Clemenules</strain>
    </source>
</reference>
<protein>
    <submittedName>
        <fullName evidence="1">Uncharacterized protein</fullName>
    </submittedName>
</protein>